<sequence>MRQRRGRRRRTAAPRTWALLLSAGLAVAGLPAMAATTSATPHEDRPAVESKVRNALADGGTSTFWVYLKDHADLRSAARIKDRARQGRTVRDRLVRTARDSQAGLLDVLGAAHAPHTSYWIANTVRVKGDATLLKKITALPDVDRVAADRTYALPAIRQAEAEPTVDDVEWGVDRIGAPKAWKEFGATGQGIVVGSIDSGVQFDHPALARQYRGSKADGTVTHAYNWYDPQSGCAVIPSLSKPCDTVGHGTHTVGTMVGDGGAGQHIGVAPGARWIAAKGCGGSTCTQSGLLASGQFMLAPTDLDGRNPRPELRPHVVNNSWGSSDAGADPWFQQTVRAWVAAGIFPVFSNGNEGPECGTDANPANLPESYGVGAFDADGNIAAFSSRGPSENGHDLIKPDVSAPGVAVRSAYPGGKYAVGSGTSMAAPHVAGAIALLWSAAPAVARNIDATRRLLDETAVDVDATECGGTPTDNNVYGQGRLDAYAAVEKAPRGAVGTLTGTVTDAATGDPVAGATVALRDDSGPVGLAQQTDADGHYAMLASVGDYTVSASAPAYGTEKAVAHLAEGTTATADLTLGALPGRHLEVALDRAGFGTVPIGTTGGPATVTLTGTGADPVTVRQITDHDGAFVSETGTCGPAPFTLARKEHCTLGITYRPTEKGEQTGTLTIDSDAAEAAPPLAVHGSGTTMPARTATLRMRSFEKNMHAAVIDPQGRYAYFGTDNAPDPLSGYIVKFDLKTFERVGVIPVGIGQKLLQDAVIDPSGTYAYFVAAANPGRVVRVDLDTFTLDRITPLATGADNPRSILMDPAGRYAYIGTGTNPGRVIKFDLETFAQVGSVTLGKGEDFLDDGVIDSRGRYAYFGTVTSPQGHVVKVDLAEMKETGSLTLEPGEGPLRTAVVAPDDHYAYFGTGEGARGKIVRVDLTTFERAGAITPSGGGTFYSSVMDPAGRFASFGTVSSPGRVVTVDLKHFTAAGTVTLGANEDALISAAIDPRGEYAYFGTQSAPGRVVKVRLGASYELTARGSRVRGVHSAALTWNGATTAKIEVVRNGKVIATVPNTGRSTDVVHIEERPTYTYQLCDAGTEHCSNTSKVDFTGPPAGGTDARTR</sequence>
<gene>
    <name evidence="1" type="ORF">V2W30_34880</name>
</gene>
<dbReference type="EMBL" id="CP146022">
    <property type="protein sequence ID" value="WWQ68005.1"/>
    <property type="molecule type" value="Genomic_DNA"/>
</dbReference>
<evidence type="ECO:0000313" key="1">
    <source>
        <dbReference type="EMBL" id="WWQ68005.1"/>
    </source>
</evidence>
<name>A0ACD5ALU1_9ACTN</name>
<dbReference type="Proteomes" id="UP001432251">
    <property type="component" value="Chromosome"/>
</dbReference>
<protein>
    <submittedName>
        <fullName evidence="1">S8 family serine peptidase</fullName>
    </submittedName>
</protein>
<accession>A0ACD5ALU1</accession>
<evidence type="ECO:0000313" key="2">
    <source>
        <dbReference type="Proteomes" id="UP001432251"/>
    </source>
</evidence>
<keyword evidence="2" id="KW-1185">Reference proteome</keyword>
<reference evidence="1" key="1">
    <citation type="journal article" date="2025" name="Int. J. Syst. Evol. Microbiol.">
        <title>Streptomyces citrinus sp. nov., with yellow diffusible pigment.</title>
        <authorList>
            <person name="He Y."/>
            <person name="Yang E."/>
            <person name="Xu J."/>
            <person name="Sun Y."/>
            <person name="Sun L."/>
        </authorList>
    </citation>
    <scope>NUCLEOTIDE SEQUENCE</scope>
    <source>
        <strain evidence="1">Q6</strain>
    </source>
</reference>
<organism evidence="1 2">
    <name type="scientific">Streptomyces citrinus</name>
    <dbReference type="NCBI Taxonomy" id="3118173"/>
    <lineage>
        <taxon>Bacteria</taxon>
        <taxon>Bacillati</taxon>
        <taxon>Actinomycetota</taxon>
        <taxon>Actinomycetes</taxon>
        <taxon>Kitasatosporales</taxon>
        <taxon>Streptomycetaceae</taxon>
        <taxon>Streptomyces</taxon>
    </lineage>
</organism>
<proteinExistence type="predicted"/>